<dbReference type="SUPFAM" id="SSF102735">
    <property type="entry name" value="Trigger factor ribosome-binding domain"/>
    <property type="match status" value="1"/>
</dbReference>
<sequence length="117" mass="13594">MSKSKIEILFEISWKEFESYFKKASLILGENVTVKGFRPGKMPQEALEEQIGTEKILQKAANLAIEEKYSQVIREKKIEVASQPQRAVFSGENFDESINLSSNCCHWYCRIFWLLQL</sequence>
<dbReference type="Pfam" id="PF05697">
    <property type="entry name" value="Trigger_N"/>
    <property type="match status" value="1"/>
</dbReference>
<dbReference type="GO" id="GO:0006457">
    <property type="term" value="P:protein folding"/>
    <property type="evidence" value="ECO:0007669"/>
    <property type="project" value="InterPro"/>
</dbReference>
<organism evidence="2">
    <name type="scientific">marine sediment metagenome</name>
    <dbReference type="NCBI Taxonomy" id="412755"/>
    <lineage>
        <taxon>unclassified sequences</taxon>
        <taxon>metagenomes</taxon>
        <taxon>ecological metagenomes</taxon>
    </lineage>
</organism>
<gene>
    <name evidence="2" type="ORF">S06H3_46398</name>
</gene>
<feature type="non-terminal residue" evidence="2">
    <location>
        <position position="117"/>
    </location>
</feature>
<evidence type="ECO:0000313" key="2">
    <source>
        <dbReference type="EMBL" id="GAI40597.1"/>
    </source>
</evidence>
<name>X1N9B6_9ZZZZ</name>
<protein>
    <recommendedName>
        <fullName evidence="1">Trigger factor ribosome-binding bacterial domain-containing protein</fullName>
    </recommendedName>
</protein>
<dbReference type="AlphaFoldDB" id="X1N9B6"/>
<proteinExistence type="predicted"/>
<comment type="caution">
    <text evidence="2">The sequence shown here is derived from an EMBL/GenBank/DDBJ whole genome shotgun (WGS) entry which is preliminary data.</text>
</comment>
<dbReference type="GO" id="GO:0015031">
    <property type="term" value="P:protein transport"/>
    <property type="evidence" value="ECO:0007669"/>
    <property type="project" value="InterPro"/>
</dbReference>
<dbReference type="EMBL" id="BARV01029054">
    <property type="protein sequence ID" value="GAI40597.1"/>
    <property type="molecule type" value="Genomic_DNA"/>
</dbReference>
<accession>X1N9B6</accession>
<reference evidence="2" key="1">
    <citation type="journal article" date="2014" name="Front. Microbiol.">
        <title>High frequency of phylogenetically diverse reductive dehalogenase-homologous genes in deep subseafloor sedimentary metagenomes.</title>
        <authorList>
            <person name="Kawai M."/>
            <person name="Futagami T."/>
            <person name="Toyoda A."/>
            <person name="Takaki Y."/>
            <person name="Nishi S."/>
            <person name="Hori S."/>
            <person name="Arai W."/>
            <person name="Tsubouchi T."/>
            <person name="Morono Y."/>
            <person name="Uchiyama I."/>
            <person name="Ito T."/>
            <person name="Fujiyama A."/>
            <person name="Inagaki F."/>
            <person name="Takami H."/>
        </authorList>
    </citation>
    <scope>NUCLEOTIDE SEQUENCE</scope>
    <source>
        <strain evidence="2">Expedition CK06-06</strain>
    </source>
</reference>
<feature type="domain" description="Trigger factor ribosome-binding bacterial" evidence="1">
    <location>
        <begin position="2"/>
        <end position="89"/>
    </location>
</feature>
<dbReference type="InterPro" id="IPR008881">
    <property type="entry name" value="Trigger_fac_ribosome-bd_bac"/>
</dbReference>
<dbReference type="InterPro" id="IPR036611">
    <property type="entry name" value="Trigger_fac_ribosome-bd_sf"/>
</dbReference>
<evidence type="ECO:0000259" key="1">
    <source>
        <dbReference type="Pfam" id="PF05697"/>
    </source>
</evidence>
<dbReference type="Gene3D" id="3.30.70.1050">
    <property type="entry name" value="Trigger factor ribosome-binding domain"/>
    <property type="match status" value="1"/>
</dbReference>